<dbReference type="AlphaFoldDB" id="A0A5R9G680"/>
<evidence type="ECO:0000256" key="8">
    <source>
        <dbReference type="ARBA" id="ARBA00022777"/>
    </source>
</evidence>
<evidence type="ECO:0000256" key="12">
    <source>
        <dbReference type="SAM" id="Phobius"/>
    </source>
</evidence>
<dbReference type="SUPFAM" id="SSF158472">
    <property type="entry name" value="HAMP domain-like"/>
    <property type="match status" value="1"/>
</dbReference>
<protein>
    <recommendedName>
        <fullName evidence="3">histidine kinase</fullName>
        <ecNumber evidence="3">2.7.13.3</ecNumber>
    </recommendedName>
</protein>
<dbReference type="RefSeq" id="WP_138197053.1">
    <property type="nucleotide sequence ID" value="NZ_VCIW01000020.1"/>
</dbReference>
<evidence type="ECO:0000256" key="7">
    <source>
        <dbReference type="ARBA" id="ARBA00022741"/>
    </source>
</evidence>
<keyword evidence="7" id="KW-0547">Nucleotide-binding</keyword>
<evidence type="ECO:0000256" key="9">
    <source>
        <dbReference type="ARBA" id="ARBA00022840"/>
    </source>
</evidence>
<dbReference type="InterPro" id="IPR036890">
    <property type="entry name" value="HATPase_C_sf"/>
</dbReference>
<evidence type="ECO:0000313" key="16">
    <source>
        <dbReference type="Proteomes" id="UP000309676"/>
    </source>
</evidence>
<dbReference type="PANTHER" id="PTHR34220:SF7">
    <property type="entry name" value="SENSOR HISTIDINE KINASE YPDA"/>
    <property type="match status" value="1"/>
</dbReference>
<keyword evidence="6" id="KW-0808">Transferase</keyword>
<proteinExistence type="predicted"/>
<reference evidence="15 16" key="1">
    <citation type="submission" date="2019-05" db="EMBL/GenBank/DDBJ databases">
        <authorList>
            <person name="Narsing Rao M.P."/>
            <person name="Li W.J."/>
        </authorList>
    </citation>
    <scope>NUCLEOTIDE SEQUENCE [LARGE SCALE GENOMIC DNA]</scope>
    <source>
        <strain evidence="15 16">SYSU_K30003</strain>
    </source>
</reference>
<dbReference type="GO" id="GO:0005886">
    <property type="term" value="C:plasma membrane"/>
    <property type="evidence" value="ECO:0007669"/>
    <property type="project" value="UniProtKB-SubCell"/>
</dbReference>
<evidence type="ECO:0000256" key="6">
    <source>
        <dbReference type="ARBA" id="ARBA00022679"/>
    </source>
</evidence>
<keyword evidence="16" id="KW-1185">Reference proteome</keyword>
<dbReference type="SMART" id="SM00387">
    <property type="entry name" value="HATPase_c"/>
    <property type="match status" value="1"/>
</dbReference>
<dbReference type="Gene3D" id="1.10.287.130">
    <property type="match status" value="1"/>
</dbReference>
<organism evidence="15 16">
    <name type="scientific">Paenibacillus antri</name>
    <dbReference type="NCBI Taxonomy" id="2582848"/>
    <lineage>
        <taxon>Bacteria</taxon>
        <taxon>Bacillati</taxon>
        <taxon>Bacillota</taxon>
        <taxon>Bacilli</taxon>
        <taxon>Bacillales</taxon>
        <taxon>Paenibacillaceae</taxon>
        <taxon>Paenibacillus</taxon>
    </lineage>
</organism>
<evidence type="ECO:0000256" key="10">
    <source>
        <dbReference type="ARBA" id="ARBA00023012"/>
    </source>
</evidence>
<gene>
    <name evidence="15" type="ORF">FE782_24820</name>
</gene>
<comment type="catalytic activity">
    <reaction evidence="1">
        <text>ATP + protein L-histidine = ADP + protein N-phospho-L-histidine.</text>
        <dbReference type="EC" id="2.7.13.3"/>
    </reaction>
</comment>
<accession>A0A5R9G680</accession>
<dbReference type="Gene3D" id="3.30.450.20">
    <property type="entry name" value="PAS domain"/>
    <property type="match status" value="1"/>
</dbReference>
<feature type="transmembrane region" description="Helical" evidence="12">
    <location>
        <begin position="12"/>
        <end position="33"/>
    </location>
</feature>
<dbReference type="PROSITE" id="PS50109">
    <property type="entry name" value="HIS_KIN"/>
    <property type="match status" value="1"/>
</dbReference>
<dbReference type="Pfam" id="PF02518">
    <property type="entry name" value="HATPase_c"/>
    <property type="match status" value="1"/>
</dbReference>
<dbReference type="CDD" id="cd06225">
    <property type="entry name" value="HAMP"/>
    <property type="match status" value="1"/>
</dbReference>
<dbReference type="PROSITE" id="PS50885">
    <property type="entry name" value="HAMP"/>
    <property type="match status" value="1"/>
</dbReference>
<dbReference type="InterPro" id="IPR050640">
    <property type="entry name" value="Bact_2-comp_sensor_kinase"/>
</dbReference>
<dbReference type="GO" id="GO:0000155">
    <property type="term" value="F:phosphorelay sensor kinase activity"/>
    <property type="evidence" value="ECO:0007669"/>
    <property type="project" value="InterPro"/>
</dbReference>
<keyword evidence="11 12" id="KW-0472">Membrane</keyword>
<dbReference type="InterPro" id="IPR005467">
    <property type="entry name" value="His_kinase_dom"/>
</dbReference>
<dbReference type="OrthoDB" id="9776552at2"/>
<feature type="domain" description="Histidine kinase" evidence="13">
    <location>
        <begin position="467"/>
        <end position="576"/>
    </location>
</feature>
<feature type="transmembrane region" description="Helical" evidence="12">
    <location>
        <begin position="288"/>
        <end position="308"/>
    </location>
</feature>
<keyword evidence="9" id="KW-0067">ATP-binding</keyword>
<comment type="subcellular location">
    <subcellularLocation>
        <location evidence="2">Cell membrane</location>
        <topology evidence="2">Multi-pass membrane protein</topology>
    </subcellularLocation>
</comment>
<dbReference type="Proteomes" id="UP000309676">
    <property type="component" value="Unassembled WGS sequence"/>
</dbReference>
<evidence type="ECO:0000259" key="14">
    <source>
        <dbReference type="PROSITE" id="PS50885"/>
    </source>
</evidence>
<name>A0A5R9G680_9BACL</name>
<dbReference type="PANTHER" id="PTHR34220">
    <property type="entry name" value="SENSOR HISTIDINE KINASE YPDA"/>
    <property type="match status" value="1"/>
</dbReference>
<keyword evidence="5" id="KW-0597">Phosphoprotein</keyword>
<dbReference type="InterPro" id="IPR003594">
    <property type="entry name" value="HATPase_dom"/>
</dbReference>
<keyword evidence="12" id="KW-1133">Transmembrane helix</keyword>
<dbReference type="InterPro" id="IPR010559">
    <property type="entry name" value="Sig_transdc_His_kin_internal"/>
</dbReference>
<evidence type="ECO:0000256" key="4">
    <source>
        <dbReference type="ARBA" id="ARBA00022475"/>
    </source>
</evidence>
<keyword evidence="8 15" id="KW-0418">Kinase</keyword>
<feature type="domain" description="HAMP" evidence="14">
    <location>
        <begin position="308"/>
        <end position="360"/>
    </location>
</feature>
<dbReference type="GO" id="GO:0005524">
    <property type="term" value="F:ATP binding"/>
    <property type="evidence" value="ECO:0007669"/>
    <property type="project" value="UniProtKB-KW"/>
</dbReference>
<evidence type="ECO:0000256" key="5">
    <source>
        <dbReference type="ARBA" id="ARBA00022553"/>
    </source>
</evidence>
<evidence type="ECO:0000256" key="2">
    <source>
        <dbReference type="ARBA" id="ARBA00004651"/>
    </source>
</evidence>
<sequence length="581" mass="65952">MLRKSIQTKMFVAFSAVMLFALLSVGLIIYWNLTENIKANAIQYVTDSLRRADENLNVLLEDTSLLLTTVAANEENVIDVLRSPHFEVSYEWVLEQKKIENFLSYLVAYKSHISRISVVDRNGKIFFVGAPWLDASNLNAPLFERFLASTGQQVLFERAGQSKTLVIGRGIQYSESPNAAVMIDLNYEVIENAYNIKPSEDSHIYVIDEDGDFVFNTNGQVSENNVFDSPLSGVFGKLLGTNSVGETEVEGKPHLVVSYKSEKSGWTTIGTIPEHALIQDSIRFRHTIAQVVLLAFVVALFVSIAISSQITKNLKRLRNAMLWVHDGNLSVSTKIDAEDEVGQLNELFIRMLDKIRTLVEDMKQRERQKREAELMALQAQIKPHFLYNTLNTIKYMAHLQHAKNIEEVSTSLTDLLRGVLGNTREFVTLQEELDYVKSYVNIQRYRFVNQFDIHYDIEPELSKREVLKLILQPLVENAIYHGISPLGEPGLIQIRAYREEGRMKIEVADTGVGMTEEQIAKAFDTDVMQDNVRRGGMGIMNVHERIRMVYGEAYGLSLYSRHGSFTKAVVTIPLERMAEAR</sequence>
<keyword evidence="12" id="KW-0812">Transmembrane</keyword>
<keyword evidence="4" id="KW-1003">Cell membrane</keyword>
<dbReference type="SMART" id="SM00304">
    <property type="entry name" value="HAMP"/>
    <property type="match status" value="1"/>
</dbReference>
<dbReference type="SUPFAM" id="SSF55874">
    <property type="entry name" value="ATPase domain of HSP90 chaperone/DNA topoisomerase II/histidine kinase"/>
    <property type="match status" value="1"/>
</dbReference>
<dbReference type="EC" id="2.7.13.3" evidence="3"/>
<dbReference type="Pfam" id="PF06580">
    <property type="entry name" value="His_kinase"/>
    <property type="match status" value="1"/>
</dbReference>
<dbReference type="EMBL" id="VCIW01000020">
    <property type="protein sequence ID" value="TLS49610.1"/>
    <property type="molecule type" value="Genomic_DNA"/>
</dbReference>
<evidence type="ECO:0000256" key="1">
    <source>
        <dbReference type="ARBA" id="ARBA00000085"/>
    </source>
</evidence>
<evidence type="ECO:0000313" key="15">
    <source>
        <dbReference type="EMBL" id="TLS49610.1"/>
    </source>
</evidence>
<dbReference type="InterPro" id="IPR003660">
    <property type="entry name" value="HAMP_dom"/>
</dbReference>
<keyword evidence="10" id="KW-0902">Two-component regulatory system</keyword>
<evidence type="ECO:0000256" key="11">
    <source>
        <dbReference type="ARBA" id="ARBA00023136"/>
    </source>
</evidence>
<dbReference type="Gene3D" id="3.30.565.10">
    <property type="entry name" value="Histidine kinase-like ATPase, C-terminal domain"/>
    <property type="match status" value="1"/>
</dbReference>
<comment type="caution">
    <text evidence="15">The sequence shown here is derived from an EMBL/GenBank/DDBJ whole genome shotgun (WGS) entry which is preliminary data.</text>
</comment>
<evidence type="ECO:0000256" key="3">
    <source>
        <dbReference type="ARBA" id="ARBA00012438"/>
    </source>
</evidence>
<evidence type="ECO:0000259" key="13">
    <source>
        <dbReference type="PROSITE" id="PS50109"/>
    </source>
</evidence>